<keyword evidence="5" id="KW-1185">Reference proteome</keyword>
<dbReference type="InterPro" id="IPR024548">
    <property type="entry name" value="Cu2_monoox_C"/>
</dbReference>
<dbReference type="Proteomes" id="UP000239872">
    <property type="component" value="Unassembled WGS sequence"/>
</dbReference>
<evidence type="ECO:0000313" key="4">
    <source>
        <dbReference type="EMBL" id="PQJ12690.1"/>
    </source>
</evidence>
<feature type="chain" id="PRO_5015535265" description="Copper type II ascorbate-dependent monooxygenase C-terminal domain-containing protein" evidence="2">
    <location>
        <begin position="24"/>
        <end position="465"/>
    </location>
</feature>
<keyword evidence="1" id="KW-1015">Disulfide bond</keyword>
<reference evidence="4 5" key="1">
    <citation type="submission" date="2018-01" db="EMBL/GenBank/DDBJ databases">
        <title>A novel member of the phylum Bacteroidetes isolated from glacier ice.</title>
        <authorList>
            <person name="Liu Q."/>
            <person name="Xin Y.-H."/>
        </authorList>
    </citation>
    <scope>NUCLEOTIDE SEQUENCE [LARGE SCALE GENOMIC DNA]</scope>
    <source>
        <strain evidence="4 5">RB1R16</strain>
    </source>
</reference>
<accession>A0A2S7T0G5</accession>
<evidence type="ECO:0000256" key="2">
    <source>
        <dbReference type="SAM" id="SignalP"/>
    </source>
</evidence>
<keyword evidence="2" id="KW-0732">Signal</keyword>
<dbReference type="InterPro" id="IPR014784">
    <property type="entry name" value="Cu2_ascorb_mOase-like_C"/>
</dbReference>
<proteinExistence type="predicted"/>
<dbReference type="Pfam" id="PF03712">
    <property type="entry name" value="Cu2_monoox_C"/>
    <property type="match status" value="1"/>
</dbReference>
<dbReference type="Gene3D" id="2.60.120.230">
    <property type="match status" value="1"/>
</dbReference>
<evidence type="ECO:0000313" key="5">
    <source>
        <dbReference type="Proteomes" id="UP000239872"/>
    </source>
</evidence>
<dbReference type="InterPro" id="IPR008977">
    <property type="entry name" value="PHM/PNGase_F_dom_sf"/>
</dbReference>
<evidence type="ECO:0000259" key="3">
    <source>
        <dbReference type="Pfam" id="PF03712"/>
    </source>
</evidence>
<feature type="domain" description="Copper type II ascorbate-dependent monooxygenase C-terminal" evidence="3">
    <location>
        <begin position="347"/>
        <end position="421"/>
    </location>
</feature>
<dbReference type="GO" id="GO:0016715">
    <property type="term" value="F:oxidoreductase activity, acting on paired donors, with incorporation or reduction of molecular oxygen, reduced ascorbate as one donor, and incorporation of one atom of oxygen"/>
    <property type="evidence" value="ECO:0007669"/>
    <property type="project" value="InterPro"/>
</dbReference>
<gene>
    <name evidence="4" type="ORF">CJD36_002800</name>
</gene>
<dbReference type="SUPFAM" id="SSF49742">
    <property type="entry name" value="PHM/PNGase F"/>
    <property type="match status" value="2"/>
</dbReference>
<dbReference type="AlphaFoldDB" id="A0A2S7T0G5"/>
<dbReference type="EMBL" id="PPSL01000001">
    <property type="protein sequence ID" value="PQJ12690.1"/>
    <property type="molecule type" value="Genomic_DNA"/>
</dbReference>
<sequence>MPVMKKRSSALSFVFIIMAALMGSCNGDKKVSANEDRKVPAHVNFTEHVAPILYDNCTVCHRPNGGAHFAFITYQDAKQYAGSMAFVTKERMMPPWPADPHYTEFKGQRVLTQYEIDVLALWAKEGAPEGPKDKMPALPHYPSSLAGAPDMTIAVAPFFMKAYASDKFLLVKVPYELPADTFASLVEFVPGRNNVVHHVNGDMVKYVFEKKKIVFEGDRSISMVEDTAGIVKAFQKMGLPNDDGSYPVLQKSVVNYLPGAIGQIYPAGIGGYILPRKGAFLLNDIHYGFNGKNDITDTSYINIFFTKVPPNRPVQEFQLGTLGAAKVEPDMIILPNTVKNVSSHLKIAQDISVLTINPHMHLLGKSFKAYALKPNGDTIRLISIPRWDFNWQYFYTFKKMVKIPAGSTIVAEGVYDNTKDNLNNPFSPPQVVTDQNGSMKATDEMFQFIVTYLPYKEGDEQLSLE</sequence>
<comment type="caution">
    <text evidence="4">The sequence shown here is derived from an EMBL/GenBank/DDBJ whole genome shotgun (WGS) entry which is preliminary data.</text>
</comment>
<name>A0A2S7T0G5_9BACT</name>
<dbReference type="PROSITE" id="PS51257">
    <property type="entry name" value="PROKAR_LIPOPROTEIN"/>
    <property type="match status" value="1"/>
</dbReference>
<evidence type="ECO:0000256" key="1">
    <source>
        <dbReference type="ARBA" id="ARBA00023157"/>
    </source>
</evidence>
<protein>
    <recommendedName>
        <fullName evidence="3">Copper type II ascorbate-dependent monooxygenase C-terminal domain-containing protein</fullName>
    </recommendedName>
</protein>
<organism evidence="4 5">
    <name type="scientific">Flavipsychrobacter stenotrophus</name>
    <dbReference type="NCBI Taxonomy" id="2077091"/>
    <lineage>
        <taxon>Bacteria</taxon>
        <taxon>Pseudomonadati</taxon>
        <taxon>Bacteroidota</taxon>
        <taxon>Chitinophagia</taxon>
        <taxon>Chitinophagales</taxon>
        <taxon>Chitinophagaceae</taxon>
        <taxon>Flavipsychrobacter</taxon>
    </lineage>
</organism>
<feature type="signal peptide" evidence="2">
    <location>
        <begin position="1"/>
        <end position="23"/>
    </location>
</feature>